<evidence type="ECO:0008006" key="3">
    <source>
        <dbReference type="Google" id="ProtNLM"/>
    </source>
</evidence>
<gene>
    <name evidence="1" type="ORF">PHYSODRAFT_410728</name>
</gene>
<dbReference type="AlphaFoldDB" id="G4YVJ6"/>
<dbReference type="PANTHER" id="PTHR46599">
    <property type="entry name" value="PIGGYBAC TRANSPOSABLE ELEMENT-DERIVED PROTEIN 4"/>
    <property type="match status" value="1"/>
</dbReference>
<dbReference type="PANTHER" id="PTHR46599:SF3">
    <property type="entry name" value="PIGGYBAC TRANSPOSABLE ELEMENT-DERIVED PROTEIN 4"/>
    <property type="match status" value="1"/>
</dbReference>
<dbReference type="EMBL" id="JH159152">
    <property type="protein sequence ID" value="EGZ25559.1"/>
    <property type="molecule type" value="Genomic_DNA"/>
</dbReference>
<feature type="non-terminal residue" evidence="1">
    <location>
        <position position="54"/>
    </location>
</feature>
<keyword evidence="2" id="KW-1185">Reference proteome</keyword>
<evidence type="ECO:0000313" key="2">
    <source>
        <dbReference type="Proteomes" id="UP000002640"/>
    </source>
</evidence>
<proteinExistence type="predicted"/>
<dbReference type="Proteomes" id="UP000002640">
    <property type="component" value="Unassembled WGS sequence"/>
</dbReference>
<reference evidence="1 2" key="1">
    <citation type="journal article" date="2006" name="Science">
        <title>Phytophthora genome sequences uncover evolutionary origins and mechanisms of pathogenesis.</title>
        <authorList>
            <person name="Tyler B.M."/>
            <person name="Tripathy S."/>
            <person name="Zhang X."/>
            <person name="Dehal P."/>
            <person name="Jiang R.H."/>
            <person name="Aerts A."/>
            <person name="Arredondo F.D."/>
            <person name="Baxter L."/>
            <person name="Bensasson D."/>
            <person name="Beynon J.L."/>
            <person name="Chapman J."/>
            <person name="Damasceno C.M."/>
            <person name="Dorrance A.E."/>
            <person name="Dou D."/>
            <person name="Dickerman A.W."/>
            <person name="Dubchak I.L."/>
            <person name="Garbelotto M."/>
            <person name="Gijzen M."/>
            <person name="Gordon S.G."/>
            <person name="Govers F."/>
            <person name="Grunwald N.J."/>
            <person name="Huang W."/>
            <person name="Ivors K.L."/>
            <person name="Jones R.W."/>
            <person name="Kamoun S."/>
            <person name="Krampis K."/>
            <person name="Lamour K.H."/>
            <person name="Lee M.K."/>
            <person name="McDonald W.H."/>
            <person name="Medina M."/>
            <person name="Meijer H.J."/>
            <person name="Nordberg E.K."/>
            <person name="Maclean D.J."/>
            <person name="Ospina-Giraldo M.D."/>
            <person name="Morris P.F."/>
            <person name="Phuntumart V."/>
            <person name="Putnam N.H."/>
            <person name="Rash S."/>
            <person name="Rose J.K."/>
            <person name="Sakihama Y."/>
            <person name="Salamov A.A."/>
            <person name="Savidor A."/>
            <person name="Scheuring C.F."/>
            <person name="Smith B.M."/>
            <person name="Sobral B.W."/>
            <person name="Terry A."/>
            <person name="Torto-Alalibo T.A."/>
            <person name="Win J."/>
            <person name="Xu Z."/>
            <person name="Zhang H."/>
            <person name="Grigoriev I.V."/>
            <person name="Rokhsar D.S."/>
            <person name="Boore J.L."/>
        </authorList>
    </citation>
    <scope>NUCLEOTIDE SEQUENCE [LARGE SCALE GENOMIC DNA]</scope>
    <source>
        <strain evidence="1 2">P6497</strain>
    </source>
</reference>
<accession>G4YVJ6</accession>
<sequence>IALMFARAIAPVRDGLAKHWSTQKDGAIPRGTFSRFMKRHRFESIMQFLHFNNN</sequence>
<feature type="non-terminal residue" evidence="1">
    <location>
        <position position="1"/>
    </location>
</feature>
<name>G4YVJ6_PHYSP</name>
<dbReference type="RefSeq" id="XP_009520847.1">
    <property type="nucleotide sequence ID" value="XM_009522552.1"/>
</dbReference>
<evidence type="ECO:0000313" key="1">
    <source>
        <dbReference type="EMBL" id="EGZ25559.1"/>
    </source>
</evidence>
<dbReference type="InParanoid" id="G4YVJ6"/>
<protein>
    <recommendedName>
        <fullName evidence="3">PiggyBac transposable element-derived protein domain-containing protein</fullName>
    </recommendedName>
</protein>
<dbReference type="KEGG" id="psoj:PHYSODRAFT_410728"/>
<dbReference type="GeneID" id="20651677"/>
<organism evidence="1 2">
    <name type="scientific">Phytophthora sojae (strain P6497)</name>
    <name type="common">Soybean stem and root rot agent</name>
    <name type="synonym">Phytophthora megasperma f. sp. glycines</name>
    <dbReference type="NCBI Taxonomy" id="1094619"/>
    <lineage>
        <taxon>Eukaryota</taxon>
        <taxon>Sar</taxon>
        <taxon>Stramenopiles</taxon>
        <taxon>Oomycota</taxon>
        <taxon>Peronosporomycetes</taxon>
        <taxon>Peronosporales</taxon>
        <taxon>Peronosporaceae</taxon>
        <taxon>Phytophthora</taxon>
    </lineage>
</organism>
<dbReference type="STRING" id="1094619.G4YVJ6"/>